<feature type="compositionally biased region" description="Polar residues" evidence="1">
    <location>
        <begin position="77"/>
        <end position="95"/>
    </location>
</feature>
<reference evidence="2 3" key="1">
    <citation type="submission" date="2019-06" db="EMBL/GenBank/DDBJ databases">
        <title>A chromosomal-level reference genome of Carpinus fangiana (Coryloideae, Betulaceae).</title>
        <authorList>
            <person name="Yang X."/>
            <person name="Wang Z."/>
            <person name="Zhang L."/>
            <person name="Hao G."/>
            <person name="Liu J."/>
            <person name="Yang Y."/>
        </authorList>
    </citation>
    <scope>NUCLEOTIDE SEQUENCE [LARGE SCALE GENOMIC DNA]</scope>
    <source>
        <strain evidence="2">Cfa_2016G</strain>
        <tissue evidence="2">Leaf</tissue>
    </source>
</reference>
<name>A0A5N6REE9_9ROSI</name>
<proteinExistence type="predicted"/>
<keyword evidence="3" id="KW-1185">Reference proteome</keyword>
<dbReference type="AlphaFoldDB" id="A0A5N6REE9"/>
<feature type="region of interest" description="Disordered" evidence="1">
    <location>
        <begin position="29"/>
        <end position="96"/>
    </location>
</feature>
<sequence>MARDEWVRAAMTDDMMVVELLVGLKQSQAAAAAASSSPSPKSWPRAVVPPRWGLRQPGSRPRCDAVSRKKEGDFTRCSPTTPLSWSGGASPSPTTDGFKASRAFLINQVPELNSIRSTPHPTWPSTASLRRIPAVTKRTGSCRAPPSAIPPRRWPGLDLNWCIIEVCKLSTKKGDSLTFNLSPRVIVGRRRGRGGDSDRTPRRRSSGRTDHEVPLDIEVWTENSEPLMQHDAAVQESLLPGQQRNPRRRGRKVMNMDNSHPAQVLSLPNQRRNRRWRNMNDPINSSTVITTQSTAQPETQLEHRREVINMNNSHPTKVPSLPNQQRHRRRRNMNDPINDSIVITAQSTAQPET</sequence>
<dbReference type="EMBL" id="CM017326">
    <property type="protein sequence ID" value="KAE8076267.1"/>
    <property type="molecule type" value="Genomic_DNA"/>
</dbReference>
<feature type="compositionally biased region" description="Basic and acidic residues" evidence="1">
    <location>
        <begin position="61"/>
        <end position="74"/>
    </location>
</feature>
<gene>
    <name evidence="2" type="ORF">FH972_014930</name>
</gene>
<evidence type="ECO:0000256" key="1">
    <source>
        <dbReference type="SAM" id="MobiDB-lite"/>
    </source>
</evidence>
<organism evidence="2 3">
    <name type="scientific">Carpinus fangiana</name>
    <dbReference type="NCBI Taxonomy" id="176857"/>
    <lineage>
        <taxon>Eukaryota</taxon>
        <taxon>Viridiplantae</taxon>
        <taxon>Streptophyta</taxon>
        <taxon>Embryophyta</taxon>
        <taxon>Tracheophyta</taxon>
        <taxon>Spermatophyta</taxon>
        <taxon>Magnoliopsida</taxon>
        <taxon>eudicotyledons</taxon>
        <taxon>Gunneridae</taxon>
        <taxon>Pentapetalae</taxon>
        <taxon>rosids</taxon>
        <taxon>fabids</taxon>
        <taxon>Fagales</taxon>
        <taxon>Betulaceae</taxon>
        <taxon>Carpinus</taxon>
    </lineage>
</organism>
<dbReference type="PANTHER" id="PTHR35099:SF2">
    <property type="entry name" value="OS02G0182700 PROTEIN"/>
    <property type="match status" value="1"/>
</dbReference>
<dbReference type="OrthoDB" id="1696863at2759"/>
<feature type="region of interest" description="Disordered" evidence="1">
    <location>
        <begin position="311"/>
        <end position="353"/>
    </location>
</feature>
<feature type="region of interest" description="Disordered" evidence="1">
    <location>
        <begin position="188"/>
        <end position="211"/>
    </location>
</feature>
<evidence type="ECO:0000313" key="3">
    <source>
        <dbReference type="Proteomes" id="UP000327013"/>
    </source>
</evidence>
<accession>A0A5N6REE9</accession>
<feature type="compositionally biased region" description="Low complexity" evidence="1">
    <location>
        <begin position="29"/>
        <end position="42"/>
    </location>
</feature>
<feature type="compositionally biased region" description="Polar residues" evidence="1">
    <location>
        <begin position="335"/>
        <end position="353"/>
    </location>
</feature>
<dbReference type="PANTHER" id="PTHR35099">
    <property type="entry name" value="OS02G0182700 PROTEIN"/>
    <property type="match status" value="1"/>
</dbReference>
<evidence type="ECO:0000313" key="2">
    <source>
        <dbReference type="EMBL" id="KAE8076267.1"/>
    </source>
</evidence>
<protein>
    <submittedName>
        <fullName evidence="2">Uncharacterized protein</fullName>
    </submittedName>
</protein>
<dbReference type="Proteomes" id="UP000327013">
    <property type="component" value="Chromosome 6"/>
</dbReference>